<dbReference type="PROSITE" id="PS51161">
    <property type="entry name" value="ATP_CONE"/>
    <property type="match status" value="1"/>
</dbReference>
<keyword evidence="1 3" id="KW-0547">Nucleotide-binding</keyword>
<evidence type="ECO:0000313" key="6">
    <source>
        <dbReference type="Proteomes" id="UP000231371"/>
    </source>
</evidence>
<proteinExistence type="predicted"/>
<feature type="domain" description="ATP-cone" evidence="4">
    <location>
        <begin position="2"/>
        <end position="88"/>
    </location>
</feature>
<dbReference type="InterPro" id="IPR005144">
    <property type="entry name" value="ATP-cone_dom"/>
</dbReference>
<reference evidence="5 6" key="1">
    <citation type="submission" date="2017-09" db="EMBL/GenBank/DDBJ databases">
        <title>Depth-based differentiation of microbial function through sediment-hosted aquifers and enrichment of novel symbionts in the deep terrestrial subsurface.</title>
        <authorList>
            <person name="Probst A.J."/>
            <person name="Ladd B."/>
            <person name="Jarett J.K."/>
            <person name="Geller-Mcgrath D.E."/>
            <person name="Sieber C.M."/>
            <person name="Emerson J.B."/>
            <person name="Anantharaman K."/>
            <person name="Thomas B.C."/>
            <person name="Malmstrom R."/>
            <person name="Stieglmeier M."/>
            <person name="Klingl A."/>
            <person name="Woyke T."/>
            <person name="Ryan C.M."/>
            <person name="Banfield J.F."/>
        </authorList>
    </citation>
    <scope>NUCLEOTIDE SEQUENCE [LARGE SCALE GENOMIC DNA]</scope>
    <source>
        <strain evidence="5">CG11_big_fil_rev_8_21_14_0_20_40_12</strain>
    </source>
</reference>
<dbReference type="EMBL" id="PCVI01000025">
    <property type="protein sequence ID" value="PIQ70245.1"/>
    <property type="molecule type" value="Genomic_DNA"/>
</dbReference>
<accession>A0A2H0KG79</accession>
<comment type="caution">
    <text evidence="5">The sequence shown here is derived from an EMBL/GenBank/DDBJ whole genome shotgun (WGS) entry which is preliminary data.</text>
</comment>
<gene>
    <name evidence="5" type="ORF">COV89_01520</name>
</gene>
<evidence type="ECO:0000259" key="4">
    <source>
        <dbReference type="PROSITE" id="PS51161"/>
    </source>
</evidence>
<dbReference type="Proteomes" id="UP000231371">
    <property type="component" value="Unassembled WGS sequence"/>
</dbReference>
<dbReference type="Pfam" id="PF03477">
    <property type="entry name" value="ATP-cone"/>
    <property type="match status" value="1"/>
</dbReference>
<sequence>MFKVQKKDGTIEDFDRSKIVNGVVKAGCTPEEAERVAAEIEVWLPTVAVDGVVQSTDLRTKGLEVMRVVNPTCAATYESYQKPVETPPAQ</sequence>
<dbReference type="AlphaFoldDB" id="A0A2H0KG79"/>
<evidence type="ECO:0000313" key="5">
    <source>
        <dbReference type="EMBL" id="PIQ70245.1"/>
    </source>
</evidence>
<keyword evidence="2 3" id="KW-0067">ATP-binding</keyword>
<protein>
    <recommendedName>
        <fullName evidence="4">ATP-cone domain-containing protein</fullName>
    </recommendedName>
</protein>
<name>A0A2H0KG79_9BACT</name>
<evidence type="ECO:0000256" key="1">
    <source>
        <dbReference type="ARBA" id="ARBA00022741"/>
    </source>
</evidence>
<evidence type="ECO:0000256" key="3">
    <source>
        <dbReference type="PROSITE-ProRule" id="PRU00492"/>
    </source>
</evidence>
<organism evidence="5 6">
    <name type="scientific">Candidatus Shapirobacteria bacterium CG11_big_fil_rev_8_21_14_0_20_40_12</name>
    <dbReference type="NCBI Taxonomy" id="1974889"/>
    <lineage>
        <taxon>Bacteria</taxon>
        <taxon>Candidatus Shapironibacteriota</taxon>
    </lineage>
</organism>
<evidence type="ECO:0000256" key="2">
    <source>
        <dbReference type="ARBA" id="ARBA00022840"/>
    </source>
</evidence>
<dbReference type="GO" id="GO:0005524">
    <property type="term" value="F:ATP binding"/>
    <property type="evidence" value="ECO:0007669"/>
    <property type="project" value="UniProtKB-UniRule"/>
</dbReference>